<gene>
    <name evidence="5" type="ORF">PVAP13_5NG524500</name>
</gene>
<dbReference type="Gene3D" id="3.40.50.300">
    <property type="entry name" value="P-loop containing nucleotide triphosphate hydrolases"/>
    <property type="match status" value="1"/>
</dbReference>
<keyword evidence="1" id="KW-0547">Nucleotide-binding</keyword>
<dbReference type="PANTHER" id="PTHR31153">
    <property type="entry name" value="CALMODULIN CALCIUM-DEPENDENT NAD KINASE"/>
    <property type="match status" value="1"/>
</dbReference>
<name>A0A8T0S070_PANVG</name>
<evidence type="ECO:0000313" key="6">
    <source>
        <dbReference type="Proteomes" id="UP000823388"/>
    </source>
</evidence>
<evidence type="ECO:0000256" key="2">
    <source>
        <dbReference type="ARBA" id="ARBA00022840"/>
    </source>
</evidence>
<sequence>MSRPTLPELETGGRATCAAGDYGGGREEEEEDAVKGRGPKPVVPLLLVSAGGGVHEIQTFAHYVATQIGFEDMNECPHLCTLSYDYLKKSVGYEQNLLAFFHNKMNPDALLVQLIEELDKCILGYFSFHWKFATHIITQVLTHEQPRRKLRRMVMEATRKMRFERVTRELKVTRLFTTLVEELRAIGIICHHHDKQPGTDVMVPAAHSDRSPVLLLMGGGMGAGKSTVLKQIMKEVFWTDARANAVVVEADAFKESDVIYQAISSRGHHNDMLQTAELVHQSSTDAAASLLVTALNEGRDVIMDGTMSWEPFVLQTIAMARSVHRQRYRMGVGYKVAADGTTTEKYWEPVEEEEEEEGAGGERRQHRGAPSRARKPYRIEMVGIICDAYLAVVRGIRRAIISGRAVRVNSQLKSHKRFACAFRKYCDLVDNARLYSTNTIAGAKLIGWKDKDSRLLVDVEEIGLLERVSRINEEANCVHELYPDGHPTGGEGSVWEDLVASPVRASIQRELKGAIYDSEACFPSP</sequence>
<dbReference type="EMBL" id="CM029046">
    <property type="protein sequence ID" value="KAG2592061.1"/>
    <property type="molecule type" value="Genomic_DNA"/>
</dbReference>
<dbReference type="InterPro" id="IPR027417">
    <property type="entry name" value="P-loop_NTPase"/>
</dbReference>
<dbReference type="OrthoDB" id="10267859at2759"/>
<feature type="domain" description="Zeta toxin" evidence="4">
    <location>
        <begin position="207"/>
        <end position="309"/>
    </location>
</feature>
<dbReference type="AlphaFoldDB" id="A0A8T0S070"/>
<dbReference type="PANTHER" id="PTHR31153:SF17">
    <property type="entry name" value="OS01G0774500 PROTEIN"/>
    <property type="match status" value="1"/>
</dbReference>
<feature type="compositionally biased region" description="Acidic residues" evidence="3">
    <location>
        <begin position="349"/>
        <end position="359"/>
    </location>
</feature>
<accession>A0A8T0S070</accession>
<keyword evidence="2" id="KW-0067">ATP-binding</keyword>
<proteinExistence type="predicted"/>
<organism evidence="5 6">
    <name type="scientific">Panicum virgatum</name>
    <name type="common">Blackwell switchgrass</name>
    <dbReference type="NCBI Taxonomy" id="38727"/>
    <lineage>
        <taxon>Eukaryota</taxon>
        <taxon>Viridiplantae</taxon>
        <taxon>Streptophyta</taxon>
        <taxon>Embryophyta</taxon>
        <taxon>Tracheophyta</taxon>
        <taxon>Spermatophyta</taxon>
        <taxon>Magnoliopsida</taxon>
        <taxon>Liliopsida</taxon>
        <taxon>Poales</taxon>
        <taxon>Poaceae</taxon>
        <taxon>PACMAD clade</taxon>
        <taxon>Panicoideae</taxon>
        <taxon>Panicodae</taxon>
        <taxon>Paniceae</taxon>
        <taxon>Panicinae</taxon>
        <taxon>Panicum</taxon>
        <taxon>Panicum sect. Hiantes</taxon>
    </lineage>
</organism>
<evidence type="ECO:0000256" key="3">
    <source>
        <dbReference type="SAM" id="MobiDB-lite"/>
    </source>
</evidence>
<dbReference type="SUPFAM" id="SSF52540">
    <property type="entry name" value="P-loop containing nucleoside triphosphate hydrolases"/>
    <property type="match status" value="1"/>
</dbReference>
<feature type="region of interest" description="Disordered" evidence="3">
    <location>
        <begin position="348"/>
        <end position="372"/>
    </location>
</feature>
<keyword evidence="6" id="KW-1185">Reference proteome</keyword>
<dbReference type="GO" id="GO:0016301">
    <property type="term" value="F:kinase activity"/>
    <property type="evidence" value="ECO:0007669"/>
    <property type="project" value="InterPro"/>
</dbReference>
<dbReference type="GO" id="GO:0005524">
    <property type="term" value="F:ATP binding"/>
    <property type="evidence" value="ECO:0007669"/>
    <property type="project" value="UniProtKB-KW"/>
</dbReference>
<evidence type="ECO:0000256" key="1">
    <source>
        <dbReference type="ARBA" id="ARBA00022741"/>
    </source>
</evidence>
<evidence type="ECO:0000259" key="4">
    <source>
        <dbReference type="Pfam" id="PF06414"/>
    </source>
</evidence>
<evidence type="ECO:0000313" key="5">
    <source>
        <dbReference type="EMBL" id="KAG2592061.1"/>
    </source>
</evidence>
<protein>
    <recommendedName>
        <fullName evidence="4">Zeta toxin domain-containing protein</fullName>
    </recommendedName>
</protein>
<reference evidence="5" key="1">
    <citation type="submission" date="2020-05" db="EMBL/GenBank/DDBJ databases">
        <title>WGS assembly of Panicum virgatum.</title>
        <authorList>
            <person name="Lovell J.T."/>
            <person name="Jenkins J."/>
            <person name="Shu S."/>
            <person name="Juenger T.E."/>
            <person name="Schmutz J."/>
        </authorList>
    </citation>
    <scope>NUCLEOTIDE SEQUENCE</scope>
    <source>
        <strain evidence="5">AP13</strain>
    </source>
</reference>
<feature type="region of interest" description="Disordered" evidence="3">
    <location>
        <begin position="1"/>
        <end position="37"/>
    </location>
</feature>
<dbReference type="InterPro" id="IPR044802">
    <property type="entry name" value="NADKc-like"/>
</dbReference>
<dbReference type="InterPro" id="IPR010488">
    <property type="entry name" value="Zeta_toxin_domain"/>
</dbReference>
<dbReference type="Pfam" id="PF06414">
    <property type="entry name" value="Zeta_toxin"/>
    <property type="match status" value="1"/>
</dbReference>
<comment type="caution">
    <text evidence="5">The sequence shown here is derived from an EMBL/GenBank/DDBJ whole genome shotgun (WGS) entry which is preliminary data.</text>
</comment>
<dbReference type="Proteomes" id="UP000823388">
    <property type="component" value="Chromosome 5N"/>
</dbReference>